<dbReference type="OrthoDB" id="9816297at2"/>
<dbReference type="Pfam" id="PF10609">
    <property type="entry name" value="ParA"/>
    <property type="match status" value="1"/>
</dbReference>
<keyword evidence="2" id="KW-0067">ATP-binding</keyword>
<dbReference type="InterPro" id="IPR050625">
    <property type="entry name" value="ParA/MinD_ATPase"/>
</dbReference>
<dbReference type="InterPro" id="IPR033875">
    <property type="entry name" value="FlhG"/>
</dbReference>
<keyword evidence="3" id="KW-0132">Cell division</keyword>
<dbReference type="InterPro" id="IPR033756">
    <property type="entry name" value="YlxH/NBP35"/>
</dbReference>
<dbReference type="GO" id="GO:0009898">
    <property type="term" value="C:cytoplasmic side of plasma membrane"/>
    <property type="evidence" value="ECO:0007669"/>
    <property type="project" value="TreeGrafter"/>
</dbReference>
<reference evidence="3 4" key="1">
    <citation type="submission" date="2018-06" db="EMBL/GenBank/DDBJ databases">
        <authorList>
            <consortium name="Pathogen Informatics"/>
            <person name="Doyle S."/>
        </authorList>
    </citation>
    <scope>NUCLEOTIDE SEQUENCE [LARGE SCALE GENOMIC DNA]</scope>
    <source>
        <strain evidence="3 4">NCTC13163</strain>
    </source>
</reference>
<dbReference type="Proteomes" id="UP000254060">
    <property type="component" value="Unassembled WGS sequence"/>
</dbReference>
<dbReference type="RefSeq" id="WP_029335376.1">
    <property type="nucleotide sequence ID" value="NZ_UGGP01000001.1"/>
</dbReference>
<dbReference type="Gene3D" id="3.40.50.300">
    <property type="entry name" value="P-loop containing nucleotide triphosphate hydrolases"/>
    <property type="match status" value="1"/>
</dbReference>
<keyword evidence="3" id="KW-0131">Cell cycle</keyword>
<keyword evidence="1" id="KW-0547">Nucleotide-binding</keyword>
<dbReference type="STRING" id="1397694.GCA_000702585_02314"/>
<dbReference type="InterPro" id="IPR027417">
    <property type="entry name" value="P-loop_NTPase"/>
</dbReference>
<evidence type="ECO:0000256" key="1">
    <source>
        <dbReference type="ARBA" id="ARBA00022741"/>
    </source>
</evidence>
<dbReference type="PANTHER" id="PTHR43384:SF4">
    <property type="entry name" value="CELLULOSE BIOSYNTHESIS PROTEIN BCSQ-RELATED"/>
    <property type="match status" value="1"/>
</dbReference>
<dbReference type="GO" id="GO:0005524">
    <property type="term" value="F:ATP binding"/>
    <property type="evidence" value="ECO:0007669"/>
    <property type="project" value="UniProtKB-KW"/>
</dbReference>
<dbReference type="InterPro" id="IPR025501">
    <property type="entry name" value="MinD_FleN"/>
</dbReference>
<sequence>MDQARRLRAKTDSAPTTIAFASGKGGVGKTNVCVNTAIGLVELGKRVLIVDLDLGMANVHILLNASRSRTMVDSVKARIPLVSSVQKDVHGVDILHGGSGLDALVQFSDSDMQFLMRELEVLTDYDYVLFDMGAGATDTSLQFIAGCDEMFLILTPEPTSLMDGYAYTKLVHQQYPDLPLGVIVNRAQSGDEALQCFERMEVACKQFLNKSIRFLGFLPDDPSVRKAVIAQVPFYEFDRKSDISWRLERVLTTLTGTPPRPRHFMDRLVGNLRRQWNRV</sequence>
<dbReference type="GO" id="GO:0005829">
    <property type="term" value="C:cytosol"/>
    <property type="evidence" value="ECO:0007669"/>
    <property type="project" value="TreeGrafter"/>
</dbReference>
<proteinExistence type="predicted"/>
<dbReference type="AlphaFoldDB" id="A0A377FUF7"/>
<name>A0A377FUF7_9BACL</name>
<dbReference type="EMBL" id="UGGP01000001">
    <property type="protein sequence ID" value="STO08447.1"/>
    <property type="molecule type" value="Genomic_DNA"/>
</dbReference>
<gene>
    <name evidence="3" type="primary">ylxH_2</name>
    <name evidence="3" type="ORF">NCTC13163_01818</name>
</gene>
<dbReference type="CDD" id="cd02038">
    <property type="entry name" value="FlhG-like"/>
    <property type="match status" value="1"/>
</dbReference>
<organism evidence="3 4">
    <name type="scientific">Exiguobacterium aurantiacum</name>
    <dbReference type="NCBI Taxonomy" id="33987"/>
    <lineage>
        <taxon>Bacteria</taxon>
        <taxon>Bacillati</taxon>
        <taxon>Bacillota</taxon>
        <taxon>Bacilli</taxon>
        <taxon>Bacillales</taxon>
        <taxon>Bacillales Family XII. Incertae Sedis</taxon>
        <taxon>Exiguobacterium</taxon>
    </lineage>
</organism>
<evidence type="ECO:0000256" key="2">
    <source>
        <dbReference type="ARBA" id="ARBA00022840"/>
    </source>
</evidence>
<protein>
    <submittedName>
        <fullName evidence="3">Cell division inhibitor MinD</fullName>
    </submittedName>
</protein>
<dbReference type="GO" id="GO:0016887">
    <property type="term" value="F:ATP hydrolysis activity"/>
    <property type="evidence" value="ECO:0007669"/>
    <property type="project" value="TreeGrafter"/>
</dbReference>
<dbReference type="PIRSF" id="PIRSF003092">
    <property type="entry name" value="MinD"/>
    <property type="match status" value="1"/>
</dbReference>
<accession>A0A377FUF7</accession>
<evidence type="ECO:0000313" key="3">
    <source>
        <dbReference type="EMBL" id="STO08447.1"/>
    </source>
</evidence>
<dbReference type="PANTHER" id="PTHR43384">
    <property type="entry name" value="SEPTUM SITE-DETERMINING PROTEIN MIND HOMOLOG, CHLOROPLASTIC-RELATED"/>
    <property type="match status" value="1"/>
</dbReference>
<dbReference type="SUPFAM" id="SSF52540">
    <property type="entry name" value="P-loop containing nucleoside triphosphate hydrolases"/>
    <property type="match status" value="1"/>
</dbReference>
<dbReference type="GO" id="GO:0051301">
    <property type="term" value="P:cell division"/>
    <property type="evidence" value="ECO:0007669"/>
    <property type="project" value="UniProtKB-KW"/>
</dbReference>
<evidence type="ECO:0000313" key="4">
    <source>
        <dbReference type="Proteomes" id="UP000254060"/>
    </source>
</evidence>
<dbReference type="GO" id="GO:0051782">
    <property type="term" value="P:negative regulation of cell division"/>
    <property type="evidence" value="ECO:0007669"/>
    <property type="project" value="TreeGrafter"/>
</dbReference>